<dbReference type="InterPro" id="IPR002575">
    <property type="entry name" value="Aminoglycoside_PTrfase"/>
</dbReference>
<dbReference type="OrthoDB" id="115252at2"/>
<organism evidence="1 2">
    <name type="scientific">Mycolicibacterium confluentis</name>
    <dbReference type="NCBI Taxonomy" id="28047"/>
    <lineage>
        <taxon>Bacteria</taxon>
        <taxon>Bacillati</taxon>
        <taxon>Actinomycetota</taxon>
        <taxon>Actinomycetes</taxon>
        <taxon>Mycobacteriales</taxon>
        <taxon>Mycobacteriaceae</taxon>
        <taxon>Mycolicibacterium</taxon>
    </lineage>
</organism>
<sequence length="314" mass="33665">MLTPDDLAARTNRAVAAATFAAADLGLAVETPRVLHDMFSVIVHLAPSPVVARVPTVLPQAYLDAPDVQNAQQRAELAVAGWLADRGCPVVGPSPLVPREPVPHDGFSITFWQLVEAVEEPELDLVRRAAHTARLHAELRDYDGSGLGFWTPFGAYIPESLAALEHLPGLVDATDLARAQREWEALAPVLTSRAAFEATFPGVPVQPVHGDAPYYNMIPTADGLLWSDFEMVSMGAVESDLAMAGHDAVNAYDAAATELGLRRVDRRVLRLTEAAGRLASVAVLAMAPELPMLVDAVAPALDGWRQLPEVTEID</sequence>
<dbReference type="Pfam" id="PF01636">
    <property type="entry name" value="APH"/>
    <property type="match status" value="1"/>
</dbReference>
<reference evidence="1" key="1">
    <citation type="journal article" date="2019" name="Emerg. Microbes Infect.">
        <title>Comprehensive subspecies identification of 175 nontuberculous mycobacteria species based on 7547 genomic profiles.</title>
        <authorList>
            <person name="Matsumoto Y."/>
            <person name="Kinjo T."/>
            <person name="Motooka D."/>
            <person name="Nabeya D."/>
            <person name="Jung N."/>
            <person name="Uechi K."/>
            <person name="Horii T."/>
            <person name="Iida T."/>
            <person name="Fujita J."/>
            <person name="Nakamura S."/>
        </authorList>
    </citation>
    <scope>NUCLEOTIDE SEQUENCE [LARGE SCALE GENOMIC DNA]</scope>
    <source>
        <strain evidence="1">JCM 13671</strain>
    </source>
</reference>
<name>A0A7I7XX53_9MYCO</name>
<dbReference type="EMBL" id="AP022612">
    <property type="protein sequence ID" value="BBZ33412.1"/>
    <property type="molecule type" value="Genomic_DNA"/>
</dbReference>
<accession>A0A7I7XX53</accession>
<dbReference type="AlphaFoldDB" id="A0A7I7XX53"/>
<evidence type="ECO:0000313" key="1">
    <source>
        <dbReference type="EMBL" id="BBZ33412.1"/>
    </source>
</evidence>
<reference evidence="1" key="2">
    <citation type="submission" date="2020-02" db="EMBL/GenBank/DDBJ databases">
        <authorList>
            <person name="Matsumoto Y."/>
            <person name="Motooka D."/>
            <person name="Nakamura S."/>
        </authorList>
    </citation>
    <scope>NUCLEOTIDE SEQUENCE</scope>
    <source>
        <strain evidence="1">JCM 13671</strain>
    </source>
</reference>
<dbReference type="RefSeq" id="WP_085153374.1">
    <property type="nucleotide sequence ID" value="NZ_AP022612.1"/>
</dbReference>
<keyword evidence="2" id="KW-1185">Reference proteome</keyword>
<dbReference type="SUPFAM" id="SSF56112">
    <property type="entry name" value="Protein kinase-like (PK-like)"/>
    <property type="match status" value="1"/>
</dbReference>
<evidence type="ECO:0000313" key="2">
    <source>
        <dbReference type="Proteomes" id="UP000466931"/>
    </source>
</evidence>
<proteinExistence type="predicted"/>
<dbReference type="InterPro" id="IPR011009">
    <property type="entry name" value="Kinase-like_dom_sf"/>
</dbReference>
<dbReference type="Proteomes" id="UP000466931">
    <property type="component" value="Chromosome"/>
</dbReference>
<protein>
    <submittedName>
        <fullName evidence="1">Uncharacterized protein</fullName>
    </submittedName>
</protein>
<gene>
    <name evidence="1" type="ORF">MCNF_20170</name>
</gene>